<evidence type="ECO:0000256" key="1">
    <source>
        <dbReference type="ARBA" id="ARBA00001974"/>
    </source>
</evidence>
<dbReference type="Proteomes" id="UP001295740">
    <property type="component" value="Unassembled WGS sequence"/>
</dbReference>
<dbReference type="GO" id="GO:0016709">
    <property type="term" value="F:oxidoreductase activity, acting on paired donors, with incorporation or reduction of molecular oxygen, NAD(P)H as one donor, and incorporation of one atom of oxygen"/>
    <property type="evidence" value="ECO:0007669"/>
    <property type="project" value="UniProtKB-ARBA"/>
</dbReference>
<dbReference type="SUPFAM" id="SSF51905">
    <property type="entry name" value="FAD/NAD(P)-binding domain"/>
    <property type="match status" value="1"/>
</dbReference>
<accession>A0AAI8VB13</accession>
<dbReference type="Pfam" id="PF01494">
    <property type="entry name" value="FAD_binding_3"/>
    <property type="match status" value="1"/>
</dbReference>
<dbReference type="AlphaFoldDB" id="A0AAI8VB13"/>
<reference evidence="7" key="1">
    <citation type="submission" date="2023-10" db="EMBL/GenBank/DDBJ databases">
        <authorList>
            <person name="Hackl T."/>
        </authorList>
    </citation>
    <scope>NUCLEOTIDE SEQUENCE</scope>
</reference>
<dbReference type="InterPro" id="IPR002938">
    <property type="entry name" value="FAD-bd"/>
</dbReference>
<keyword evidence="3" id="KW-0285">Flavoprotein</keyword>
<sequence length="524" mass="57070">MSEQYDVIISGGGPVGLFVACELRLAGASVLVLERELKPNTPWKIAPLGRRGLFTASLEHFYRRGLLARLVEPEVRPAKFQKTDGLQFGGHFAGITFDANKLDLESDRFKYVINGPSLMPTASMMEQIERTLADRAESLGVTIRRGIAVTKIAALDDDGVTVEAGEGHSFSGKWLVGCDGGRSTVRKAAGFDFVGTEPKFTGYAVKCDFDHPEKLGKGFLPTKNGMYMVMPQSLYLIDFDGGAFSMNHNPDEDITREHLQALFEHISGITDVNITTVHIAASFTDRTKQATTYRRGRVLLAGDAAHIHPPLGAQGLQIGLADAMNLGWKLAATIRQEQEYGSLESLADLALLDTYENERKLAATSVIDSTRAQVVSLQPDPFGAAVHSMVRDVVNTTDGANLFIERFWGLSLRYSLGDSGAHSHPVVGRSVPDFELHDGSRLGSKMEGGKGLLVSFEDDAALKKLVLGEKYGKRIDFLGAAAKDTRGLRALLARPDGVVAWATEDGVEPDMDALKAALERWFRF</sequence>
<comment type="pathway">
    <text evidence="2">Secondary metabolite biosynthesis.</text>
</comment>
<gene>
    <name evidence="7" type="ORF">KHLLAP_LOCUS2036</name>
</gene>
<name>A0AAI8VB13_9PEZI</name>
<evidence type="ECO:0000313" key="8">
    <source>
        <dbReference type="Proteomes" id="UP001295740"/>
    </source>
</evidence>
<evidence type="ECO:0000256" key="2">
    <source>
        <dbReference type="ARBA" id="ARBA00005179"/>
    </source>
</evidence>
<keyword evidence="5" id="KW-0560">Oxidoreductase</keyword>
<keyword evidence="8" id="KW-1185">Reference proteome</keyword>
<evidence type="ECO:0000256" key="5">
    <source>
        <dbReference type="ARBA" id="ARBA00023002"/>
    </source>
</evidence>
<comment type="caution">
    <text evidence="7">The sequence shown here is derived from an EMBL/GenBank/DDBJ whole genome shotgun (WGS) entry which is preliminary data.</text>
</comment>
<comment type="cofactor">
    <cofactor evidence="1">
        <name>FAD</name>
        <dbReference type="ChEBI" id="CHEBI:57692"/>
    </cofactor>
</comment>
<keyword evidence="4" id="KW-0274">FAD</keyword>
<dbReference type="EMBL" id="CAUWAG010000003">
    <property type="protein sequence ID" value="CAJ2501568.1"/>
    <property type="molecule type" value="Genomic_DNA"/>
</dbReference>
<evidence type="ECO:0000256" key="3">
    <source>
        <dbReference type="ARBA" id="ARBA00022630"/>
    </source>
</evidence>
<evidence type="ECO:0000259" key="6">
    <source>
        <dbReference type="Pfam" id="PF01494"/>
    </source>
</evidence>
<dbReference type="Gene3D" id="3.30.70.2450">
    <property type="match status" value="1"/>
</dbReference>
<dbReference type="Gene3D" id="3.40.30.120">
    <property type="match status" value="1"/>
</dbReference>
<evidence type="ECO:0000313" key="7">
    <source>
        <dbReference type="EMBL" id="CAJ2501568.1"/>
    </source>
</evidence>
<dbReference type="Gene3D" id="3.50.50.60">
    <property type="entry name" value="FAD/NAD(P)-binding domain"/>
    <property type="match status" value="1"/>
</dbReference>
<proteinExistence type="predicted"/>
<dbReference type="PANTHER" id="PTHR43004:SF19">
    <property type="entry name" value="BINDING MONOOXYGENASE, PUTATIVE (JCVI)-RELATED"/>
    <property type="match status" value="1"/>
</dbReference>
<protein>
    <submittedName>
        <fullName evidence="7">Uu.00g044210.m01.CDS01</fullName>
    </submittedName>
</protein>
<evidence type="ECO:0000256" key="4">
    <source>
        <dbReference type="ARBA" id="ARBA00022827"/>
    </source>
</evidence>
<dbReference type="InterPro" id="IPR036188">
    <property type="entry name" value="FAD/NAD-bd_sf"/>
</dbReference>
<dbReference type="Pfam" id="PF21274">
    <property type="entry name" value="Rng_hyd_C"/>
    <property type="match status" value="1"/>
</dbReference>
<dbReference type="GO" id="GO:0071949">
    <property type="term" value="F:FAD binding"/>
    <property type="evidence" value="ECO:0007669"/>
    <property type="project" value="InterPro"/>
</dbReference>
<dbReference type="PRINTS" id="PR00420">
    <property type="entry name" value="RNGMNOXGNASE"/>
</dbReference>
<organism evidence="7 8">
    <name type="scientific">Anthostomella pinea</name>
    <dbReference type="NCBI Taxonomy" id="933095"/>
    <lineage>
        <taxon>Eukaryota</taxon>
        <taxon>Fungi</taxon>
        <taxon>Dikarya</taxon>
        <taxon>Ascomycota</taxon>
        <taxon>Pezizomycotina</taxon>
        <taxon>Sordariomycetes</taxon>
        <taxon>Xylariomycetidae</taxon>
        <taxon>Xylariales</taxon>
        <taxon>Xylariaceae</taxon>
        <taxon>Anthostomella</taxon>
    </lineage>
</organism>
<feature type="domain" description="FAD-binding" evidence="6">
    <location>
        <begin position="5"/>
        <end position="369"/>
    </location>
</feature>
<dbReference type="InterPro" id="IPR050641">
    <property type="entry name" value="RIFMO-like"/>
</dbReference>
<dbReference type="PANTHER" id="PTHR43004">
    <property type="entry name" value="TRK SYSTEM POTASSIUM UPTAKE PROTEIN"/>
    <property type="match status" value="1"/>
</dbReference>